<dbReference type="PRINTS" id="PR00344">
    <property type="entry name" value="BCTRLSENSOR"/>
</dbReference>
<dbReference type="Gene3D" id="6.10.340.10">
    <property type="match status" value="1"/>
</dbReference>
<protein>
    <recommendedName>
        <fullName evidence="3">histidine kinase</fullName>
        <ecNumber evidence="3">2.7.13.3</ecNumber>
    </recommendedName>
</protein>
<keyword evidence="7" id="KW-0547">Nucleotide-binding</keyword>
<dbReference type="EC" id="2.7.13.3" evidence="3"/>
<keyword evidence="6" id="KW-0808">Transferase</keyword>
<dbReference type="PROSITE" id="PS50885">
    <property type="entry name" value="HAMP"/>
    <property type="match status" value="1"/>
</dbReference>
<dbReference type="PANTHER" id="PTHR44936:SF10">
    <property type="entry name" value="SENSOR PROTEIN RSTB"/>
    <property type="match status" value="1"/>
</dbReference>
<dbReference type="AlphaFoldDB" id="A0A540WR18"/>
<evidence type="ECO:0000256" key="5">
    <source>
        <dbReference type="ARBA" id="ARBA00022553"/>
    </source>
</evidence>
<keyword evidence="10" id="KW-1133">Transmembrane helix</keyword>
<dbReference type="SMART" id="SM00388">
    <property type="entry name" value="HisKA"/>
    <property type="match status" value="1"/>
</dbReference>
<dbReference type="SUPFAM" id="SSF55874">
    <property type="entry name" value="ATPase domain of HSP90 chaperone/DNA topoisomerase II/histidine kinase"/>
    <property type="match status" value="1"/>
</dbReference>
<dbReference type="PROSITE" id="PS50109">
    <property type="entry name" value="HIS_KIN"/>
    <property type="match status" value="1"/>
</dbReference>
<dbReference type="SUPFAM" id="SSF47384">
    <property type="entry name" value="Homodimeric domain of signal transducing histidine kinase"/>
    <property type="match status" value="1"/>
</dbReference>
<dbReference type="InterPro" id="IPR003661">
    <property type="entry name" value="HisK_dim/P_dom"/>
</dbReference>
<dbReference type="InterPro" id="IPR003660">
    <property type="entry name" value="HAMP_dom"/>
</dbReference>
<dbReference type="InterPro" id="IPR004358">
    <property type="entry name" value="Sig_transdc_His_kin-like_C"/>
</dbReference>
<evidence type="ECO:0000259" key="12">
    <source>
        <dbReference type="PROSITE" id="PS50885"/>
    </source>
</evidence>
<evidence type="ECO:0000256" key="7">
    <source>
        <dbReference type="ARBA" id="ARBA00022741"/>
    </source>
</evidence>
<comment type="subcellular location">
    <subcellularLocation>
        <location evidence="2">Cell membrane</location>
        <topology evidence="2">Multi-pass membrane protein</topology>
    </subcellularLocation>
</comment>
<dbReference type="SMART" id="SM00387">
    <property type="entry name" value="HATPase_c"/>
    <property type="match status" value="1"/>
</dbReference>
<dbReference type="Pfam" id="PF00672">
    <property type="entry name" value="HAMP"/>
    <property type="match status" value="1"/>
</dbReference>
<gene>
    <name evidence="13" type="ORF">FJV41_34210</name>
</gene>
<evidence type="ECO:0000313" key="14">
    <source>
        <dbReference type="Proteomes" id="UP000315369"/>
    </source>
</evidence>
<feature type="domain" description="Histidine kinase" evidence="11">
    <location>
        <begin position="220"/>
        <end position="426"/>
    </location>
</feature>
<name>A0A540WR18_9BACT</name>
<proteinExistence type="predicted"/>
<dbReference type="SMART" id="SM00304">
    <property type="entry name" value="HAMP"/>
    <property type="match status" value="1"/>
</dbReference>
<dbReference type="EMBL" id="VIFM01000188">
    <property type="protein sequence ID" value="TQF11448.1"/>
    <property type="molecule type" value="Genomic_DNA"/>
</dbReference>
<accession>A0A540WR18</accession>
<organism evidence="13 14">
    <name type="scientific">Myxococcus llanfairpwllgwyngyllgogerychwyrndrobwllllantysiliogogogochensis</name>
    <dbReference type="NCBI Taxonomy" id="2590453"/>
    <lineage>
        <taxon>Bacteria</taxon>
        <taxon>Pseudomonadati</taxon>
        <taxon>Myxococcota</taxon>
        <taxon>Myxococcia</taxon>
        <taxon>Myxococcales</taxon>
        <taxon>Cystobacterineae</taxon>
        <taxon>Myxococcaceae</taxon>
        <taxon>Myxococcus</taxon>
    </lineage>
</organism>
<keyword evidence="14" id="KW-1185">Reference proteome</keyword>
<dbReference type="CDD" id="cd00082">
    <property type="entry name" value="HisKA"/>
    <property type="match status" value="1"/>
</dbReference>
<dbReference type="SUPFAM" id="SSF158472">
    <property type="entry name" value="HAMP domain-like"/>
    <property type="match status" value="1"/>
</dbReference>
<dbReference type="InterPro" id="IPR005467">
    <property type="entry name" value="His_kinase_dom"/>
</dbReference>
<dbReference type="GO" id="GO:0000155">
    <property type="term" value="F:phosphorelay sensor kinase activity"/>
    <property type="evidence" value="ECO:0007669"/>
    <property type="project" value="InterPro"/>
</dbReference>
<keyword evidence="8" id="KW-0418">Kinase</keyword>
<sequence>MDRLFLRVYLHIFAGVLIAGLAARAFVIPRINAQLARNLEVSLAVPVGLMAELFEARYREHGDFGGPAEEASKRFGVPVALIPQARTPLDAEGAERLARGQVIREGPVFASMLYARIEGTSHVLQVGPLPLMFPLGGARGGALLLLFVGGLSLGIFALLRPVRRQLLDLRRTAEALGRGELGARAQVGSRDVIGALSAAVNHMGAELQRSITLRDELLHNTSHELRAPSQRLHFSLALAREASEPDAREHAFDRVERSLSELDALIDELLTYARLKAHGAHKETRVDVRPVLAALCETLTLLPHKAVLAAPGPDEEPLVVRVEARLIERATSNLILNALRHANSRVQVSLSREGRVIHIHVDDDGPGIPLAERERIFEPFHRLDDERHGFGLGLAIVHRIAEVHGGSVRALGSALGGARFTLSFPA</sequence>
<comment type="catalytic activity">
    <reaction evidence="1">
        <text>ATP + protein L-histidine = ADP + protein N-phospho-L-histidine.</text>
        <dbReference type="EC" id="2.7.13.3"/>
    </reaction>
</comment>
<evidence type="ECO:0000256" key="4">
    <source>
        <dbReference type="ARBA" id="ARBA00022475"/>
    </source>
</evidence>
<keyword evidence="5" id="KW-0597">Phosphoprotein</keyword>
<evidence type="ECO:0000256" key="8">
    <source>
        <dbReference type="ARBA" id="ARBA00022777"/>
    </source>
</evidence>
<dbReference type="Pfam" id="PF02518">
    <property type="entry name" value="HATPase_c"/>
    <property type="match status" value="1"/>
</dbReference>
<keyword evidence="4" id="KW-1003">Cell membrane</keyword>
<dbReference type="InterPro" id="IPR050980">
    <property type="entry name" value="2C_sensor_his_kinase"/>
</dbReference>
<dbReference type="RefSeq" id="WP_141646803.1">
    <property type="nucleotide sequence ID" value="NZ_VIFM01000188.1"/>
</dbReference>
<evidence type="ECO:0000256" key="9">
    <source>
        <dbReference type="ARBA" id="ARBA00022840"/>
    </source>
</evidence>
<evidence type="ECO:0000256" key="2">
    <source>
        <dbReference type="ARBA" id="ARBA00004651"/>
    </source>
</evidence>
<dbReference type="OrthoDB" id="9815202at2"/>
<dbReference type="GO" id="GO:0005886">
    <property type="term" value="C:plasma membrane"/>
    <property type="evidence" value="ECO:0007669"/>
    <property type="project" value="UniProtKB-SubCell"/>
</dbReference>
<evidence type="ECO:0000256" key="10">
    <source>
        <dbReference type="SAM" id="Phobius"/>
    </source>
</evidence>
<dbReference type="Gene3D" id="3.30.565.10">
    <property type="entry name" value="Histidine kinase-like ATPase, C-terminal domain"/>
    <property type="match status" value="1"/>
</dbReference>
<evidence type="ECO:0000256" key="3">
    <source>
        <dbReference type="ARBA" id="ARBA00012438"/>
    </source>
</evidence>
<evidence type="ECO:0000259" key="11">
    <source>
        <dbReference type="PROSITE" id="PS50109"/>
    </source>
</evidence>
<keyword evidence="9" id="KW-0067">ATP-binding</keyword>
<dbReference type="Pfam" id="PF00512">
    <property type="entry name" value="HisKA"/>
    <property type="match status" value="1"/>
</dbReference>
<evidence type="ECO:0000256" key="6">
    <source>
        <dbReference type="ARBA" id="ARBA00022679"/>
    </source>
</evidence>
<reference evidence="13 14" key="1">
    <citation type="submission" date="2019-06" db="EMBL/GenBank/DDBJ databases">
        <authorList>
            <person name="Livingstone P."/>
            <person name="Whitworth D."/>
        </authorList>
    </citation>
    <scope>NUCLEOTIDE SEQUENCE [LARGE SCALE GENOMIC DNA]</scope>
    <source>
        <strain evidence="13 14">AM401</strain>
    </source>
</reference>
<dbReference type="InterPro" id="IPR036097">
    <property type="entry name" value="HisK_dim/P_sf"/>
</dbReference>
<keyword evidence="10" id="KW-0472">Membrane</keyword>
<dbReference type="InterPro" id="IPR036890">
    <property type="entry name" value="HATPase_C_sf"/>
</dbReference>
<comment type="caution">
    <text evidence="13">The sequence shown here is derived from an EMBL/GenBank/DDBJ whole genome shotgun (WGS) entry which is preliminary data.</text>
</comment>
<evidence type="ECO:0000313" key="13">
    <source>
        <dbReference type="EMBL" id="TQF11448.1"/>
    </source>
</evidence>
<feature type="domain" description="HAMP" evidence="12">
    <location>
        <begin position="160"/>
        <end position="212"/>
    </location>
</feature>
<dbReference type="Proteomes" id="UP000315369">
    <property type="component" value="Unassembled WGS sequence"/>
</dbReference>
<dbReference type="PANTHER" id="PTHR44936">
    <property type="entry name" value="SENSOR PROTEIN CREC"/>
    <property type="match status" value="1"/>
</dbReference>
<dbReference type="CDD" id="cd06225">
    <property type="entry name" value="HAMP"/>
    <property type="match status" value="1"/>
</dbReference>
<evidence type="ECO:0000256" key="1">
    <source>
        <dbReference type="ARBA" id="ARBA00000085"/>
    </source>
</evidence>
<dbReference type="InterPro" id="IPR003594">
    <property type="entry name" value="HATPase_dom"/>
</dbReference>
<dbReference type="Gene3D" id="1.10.287.130">
    <property type="match status" value="1"/>
</dbReference>
<feature type="transmembrane region" description="Helical" evidence="10">
    <location>
        <begin position="6"/>
        <end position="27"/>
    </location>
</feature>
<feature type="transmembrane region" description="Helical" evidence="10">
    <location>
        <begin position="141"/>
        <end position="159"/>
    </location>
</feature>
<keyword evidence="10" id="KW-0812">Transmembrane</keyword>
<dbReference type="GO" id="GO:0005524">
    <property type="term" value="F:ATP binding"/>
    <property type="evidence" value="ECO:0007669"/>
    <property type="project" value="UniProtKB-KW"/>
</dbReference>